<keyword evidence="6" id="KW-1185">Reference proteome</keyword>
<dbReference type="InterPro" id="IPR005000">
    <property type="entry name" value="Aldolase/citrate-lyase_domain"/>
</dbReference>
<dbReference type="InterPro" id="IPR050251">
    <property type="entry name" value="HpcH-HpaI_aldolase"/>
</dbReference>
<dbReference type="Pfam" id="PF03328">
    <property type="entry name" value="HpcH_HpaI"/>
    <property type="match status" value="1"/>
</dbReference>
<keyword evidence="3" id="KW-0456">Lyase</keyword>
<evidence type="ECO:0000256" key="3">
    <source>
        <dbReference type="ARBA" id="ARBA00023239"/>
    </source>
</evidence>
<dbReference type="Proteomes" id="UP000199518">
    <property type="component" value="Unassembled WGS sequence"/>
</dbReference>
<evidence type="ECO:0000256" key="2">
    <source>
        <dbReference type="ARBA" id="ARBA00022723"/>
    </source>
</evidence>
<accession>A0A1I3RPG4</accession>
<organism evidence="5 6">
    <name type="scientific">Planctomicrobium piriforme</name>
    <dbReference type="NCBI Taxonomy" id="1576369"/>
    <lineage>
        <taxon>Bacteria</taxon>
        <taxon>Pseudomonadati</taxon>
        <taxon>Planctomycetota</taxon>
        <taxon>Planctomycetia</taxon>
        <taxon>Planctomycetales</taxon>
        <taxon>Planctomycetaceae</taxon>
        <taxon>Planctomicrobium</taxon>
    </lineage>
</organism>
<comment type="similarity">
    <text evidence="1">Belongs to the HpcH/HpaI aldolase family.</text>
</comment>
<keyword evidence="2" id="KW-0479">Metal-binding</keyword>
<evidence type="ECO:0000313" key="5">
    <source>
        <dbReference type="EMBL" id="SFJ48463.1"/>
    </source>
</evidence>
<dbReference type="GO" id="GO:0046872">
    <property type="term" value="F:metal ion binding"/>
    <property type="evidence" value="ECO:0007669"/>
    <property type="project" value="UniProtKB-KW"/>
</dbReference>
<dbReference type="PANTHER" id="PTHR30502:SF0">
    <property type="entry name" value="PHOSPHOENOLPYRUVATE CARBOXYLASE FAMILY PROTEIN"/>
    <property type="match status" value="1"/>
</dbReference>
<name>A0A1I3RPG4_9PLAN</name>
<dbReference type="RefSeq" id="WP_092056206.1">
    <property type="nucleotide sequence ID" value="NZ_FOQD01000021.1"/>
</dbReference>
<sequence>MSATELSGHNIGSWISSGSAVIAELAGGYGFDWLLIDLEHGNGTEADVPGQLRALRGSSSQPIVRVGAPHPDLIARVLDWGARGIMVPHVNSPEEAAACVQAMRYPPRGKRGVARSVRAFGYGLQPFTGSDPAADPIFIAQIETIEAVANAESIAAVDGVHVLFIGPADLQFDLQARPELATCDYETCLKQVAAAAKKAGKQAGILLKDPGELPRYLGLGYNWPAVDSDLGLLRTGYQHVLQTWKTSIAKT</sequence>
<dbReference type="Gene3D" id="3.20.20.60">
    <property type="entry name" value="Phosphoenolpyruvate-binding domains"/>
    <property type="match status" value="1"/>
</dbReference>
<proteinExistence type="inferred from homology"/>
<dbReference type="GO" id="GO:0016832">
    <property type="term" value="F:aldehyde-lyase activity"/>
    <property type="evidence" value="ECO:0007669"/>
    <property type="project" value="TreeGrafter"/>
</dbReference>
<protein>
    <submittedName>
        <fullName evidence="5">2-dehydro-3-deoxyglucarate aldolase/4-hydroxy-2-oxoheptanedioate aldolase</fullName>
    </submittedName>
</protein>
<feature type="domain" description="HpcH/HpaI aldolase/citrate lyase" evidence="4">
    <location>
        <begin position="11"/>
        <end position="233"/>
    </location>
</feature>
<evidence type="ECO:0000256" key="1">
    <source>
        <dbReference type="ARBA" id="ARBA00005568"/>
    </source>
</evidence>
<dbReference type="InterPro" id="IPR040442">
    <property type="entry name" value="Pyrv_kinase-like_dom_sf"/>
</dbReference>
<dbReference type="OrthoDB" id="86160at2"/>
<evidence type="ECO:0000259" key="4">
    <source>
        <dbReference type="Pfam" id="PF03328"/>
    </source>
</evidence>
<dbReference type="STRING" id="1576369.SAMN05421753_12185"/>
<dbReference type="EMBL" id="FOQD01000021">
    <property type="protein sequence ID" value="SFJ48463.1"/>
    <property type="molecule type" value="Genomic_DNA"/>
</dbReference>
<dbReference type="SUPFAM" id="SSF51621">
    <property type="entry name" value="Phosphoenolpyruvate/pyruvate domain"/>
    <property type="match status" value="1"/>
</dbReference>
<evidence type="ECO:0000313" key="6">
    <source>
        <dbReference type="Proteomes" id="UP000199518"/>
    </source>
</evidence>
<reference evidence="6" key="1">
    <citation type="submission" date="2016-10" db="EMBL/GenBank/DDBJ databases">
        <authorList>
            <person name="Varghese N."/>
            <person name="Submissions S."/>
        </authorList>
    </citation>
    <scope>NUCLEOTIDE SEQUENCE [LARGE SCALE GENOMIC DNA]</scope>
    <source>
        <strain evidence="6">DSM 26348</strain>
    </source>
</reference>
<dbReference type="GO" id="GO:0005737">
    <property type="term" value="C:cytoplasm"/>
    <property type="evidence" value="ECO:0007669"/>
    <property type="project" value="TreeGrafter"/>
</dbReference>
<dbReference type="AlphaFoldDB" id="A0A1I3RPG4"/>
<dbReference type="InterPro" id="IPR015813">
    <property type="entry name" value="Pyrv/PenolPyrv_kinase-like_dom"/>
</dbReference>
<dbReference type="PANTHER" id="PTHR30502">
    <property type="entry name" value="2-KETO-3-DEOXY-L-RHAMNONATE ALDOLASE"/>
    <property type="match status" value="1"/>
</dbReference>
<gene>
    <name evidence="5" type="ORF">SAMN05421753_12185</name>
</gene>